<proteinExistence type="predicted"/>
<evidence type="ECO:0000313" key="2">
    <source>
        <dbReference type="Proteomes" id="UP000603912"/>
    </source>
</evidence>
<dbReference type="RefSeq" id="WP_188517922.1">
    <property type="nucleotide sequence ID" value="NZ_BMES01000002.1"/>
</dbReference>
<evidence type="ECO:0000313" key="1">
    <source>
        <dbReference type="EMBL" id="GGH19880.1"/>
    </source>
</evidence>
<keyword evidence="2" id="KW-1185">Reference proteome</keyword>
<reference evidence="1" key="2">
    <citation type="submission" date="2020-09" db="EMBL/GenBank/DDBJ databases">
        <authorList>
            <person name="Sun Q."/>
            <person name="Zhou Y."/>
        </authorList>
    </citation>
    <scope>NUCLEOTIDE SEQUENCE</scope>
    <source>
        <strain evidence="1">CGMCC 1.12214</strain>
    </source>
</reference>
<dbReference type="EMBL" id="BMES01000002">
    <property type="protein sequence ID" value="GGH19880.1"/>
    <property type="molecule type" value="Genomic_DNA"/>
</dbReference>
<reference evidence="1" key="1">
    <citation type="journal article" date="2014" name="Int. J. Syst. Evol. Microbiol.">
        <title>Complete genome sequence of Corynebacterium casei LMG S-19264T (=DSM 44701T), isolated from a smear-ripened cheese.</title>
        <authorList>
            <consortium name="US DOE Joint Genome Institute (JGI-PGF)"/>
            <person name="Walter F."/>
            <person name="Albersmeier A."/>
            <person name="Kalinowski J."/>
            <person name="Ruckert C."/>
        </authorList>
    </citation>
    <scope>NUCLEOTIDE SEQUENCE</scope>
    <source>
        <strain evidence="1">CGMCC 1.12214</strain>
    </source>
</reference>
<organism evidence="1 2">
    <name type="scientific">Alsobacter metallidurans</name>
    <dbReference type="NCBI Taxonomy" id="340221"/>
    <lineage>
        <taxon>Bacteria</taxon>
        <taxon>Pseudomonadati</taxon>
        <taxon>Pseudomonadota</taxon>
        <taxon>Alphaproteobacteria</taxon>
        <taxon>Hyphomicrobiales</taxon>
        <taxon>Alsobacteraceae</taxon>
        <taxon>Alsobacter</taxon>
    </lineage>
</organism>
<sequence length="88" mass="10114">MPHQKRWTFEAGAMVPDWFMRGENCVLTFGRDAEIVEMVEAYALYPMQDIDKDDCMIVAEVIDRLADVEVEPVLPIAPHTQPRALSRH</sequence>
<dbReference type="Proteomes" id="UP000603912">
    <property type="component" value="Unassembled WGS sequence"/>
</dbReference>
<gene>
    <name evidence="1" type="ORF">GCM10007036_23070</name>
</gene>
<comment type="caution">
    <text evidence="1">The sequence shown here is derived from an EMBL/GenBank/DDBJ whole genome shotgun (WGS) entry which is preliminary data.</text>
</comment>
<name>A0A917I7S7_9HYPH</name>
<dbReference type="AlphaFoldDB" id="A0A917I7S7"/>
<accession>A0A917I7S7</accession>
<protein>
    <submittedName>
        <fullName evidence="1">Uncharacterized protein</fullName>
    </submittedName>
</protein>